<dbReference type="InterPro" id="IPR042101">
    <property type="entry name" value="SRP54_N_sf"/>
</dbReference>
<dbReference type="InterPro" id="IPR000897">
    <property type="entry name" value="SRP54_GTPase_dom"/>
</dbReference>
<keyword evidence="3 9" id="KW-0378">Hydrolase</keyword>
<reference evidence="12 13" key="1">
    <citation type="journal article" date="2024" name="Appl. Environ. Microbiol.">
        <title>Pontiella agarivorans sp. nov., a novel marine anaerobic bacterium capable of degrading macroalgal polysaccharides and fixing nitrogen.</title>
        <authorList>
            <person name="Liu N."/>
            <person name="Kivenson V."/>
            <person name="Peng X."/>
            <person name="Cui Z."/>
            <person name="Lankiewicz T.S."/>
            <person name="Gosselin K.M."/>
            <person name="English C.J."/>
            <person name="Blair E.M."/>
            <person name="O'Malley M.A."/>
            <person name="Valentine D.L."/>
        </authorList>
    </citation>
    <scope>NUCLEOTIDE SEQUENCE [LARGE SCALE GENOMIC DNA]</scope>
    <source>
        <strain evidence="12 13">NLcol2</strain>
    </source>
</reference>
<comment type="catalytic activity">
    <reaction evidence="8 9">
        <text>GTP + H2O = GDP + phosphate + H(+)</text>
        <dbReference type="Rhea" id="RHEA:19669"/>
        <dbReference type="ChEBI" id="CHEBI:15377"/>
        <dbReference type="ChEBI" id="CHEBI:15378"/>
        <dbReference type="ChEBI" id="CHEBI:37565"/>
        <dbReference type="ChEBI" id="CHEBI:43474"/>
        <dbReference type="ChEBI" id="CHEBI:58189"/>
        <dbReference type="EC" id="3.6.5.4"/>
    </reaction>
</comment>
<dbReference type="RefSeq" id="WP_322607015.1">
    <property type="nucleotide sequence ID" value="NZ_JARVCO010000002.1"/>
</dbReference>
<dbReference type="HAMAP" id="MF_00306">
    <property type="entry name" value="SRP54"/>
    <property type="match status" value="1"/>
</dbReference>
<gene>
    <name evidence="9 12" type="primary">ffh</name>
    <name evidence="12" type="ORF">P9H32_01120</name>
</gene>
<dbReference type="Pfam" id="PF00448">
    <property type="entry name" value="SRP54"/>
    <property type="match status" value="1"/>
</dbReference>
<dbReference type="EMBL" id="JARVCO010000002">
    <property type="protein sequence ID" value="MDZ8117212.1"/>
    <property type="molecule type" value="Genomic_DNA"/>
</dbReference>
<comment type="subunit">
    <text evidence="9">Part of the signal recognition particle protein translocation system, which is composed of SRP and FtsY.</text>
</comment>
<evidence type="ECO:0000313" key="13">
    <source>
        <dbReference type="Proteomes" id="UP001290861"/>
    </source>
</evidence>
<evidence type="ECO:0000256" key="5">
    <source>
        <dbReference type="ARBA" id="ARBA00023134"/>
    </source>
</evidence>
<feature type="binding site" evidence="9">
    <location>
        <begin position="106"/>
        <end position="113"/>
    </location>
    <ligand>
        <name>GTP</name>
        <dbReference type="ChEBI" id="CHEBI:37565"/>
    </ligand>
</feature>
<evidence type="ECO:0000256" key="6">
    <source>
        <dbReference type="ARBA" id="ARBA00023135"/>
    </source>
</evidence>
<dbReference type="InterPro" id="IPR013822">
    <property type="entry name" value="Signal_recog_particl_SRP54_hlx"/>
</dbReference>
<evidence type="ECO:0000256" key="7">
    <source>
        <dbReference type="ARBA" id="ARBA00023274"/>
    </source>
</evidence>
<keyword evidence="4 9" id="KW-0694">RNA-binding</keyword>
<dbReference type="PANTHER" id="PTHR11564">
    <property type="entry name" value="SIGNAL RECOGNITION PARTICLE 54K PROTEIN SRP54"/>
    <property type="match status" value="1"/>
</dbReference>
<dbReference type="PANTHER" id="PTHR11564:SF5">
    <property type="entry name" value="SIGNAL RECOGNITION PARTICLE SUBUNIT SRP54"/>
    <property type="match status" value="1"/>
</dbReference>
<dbReference type="InterPro" id="IPR027417">
    <property type="entry name" value="P-loop_NTPase"/>
</dbReference>
<dbReference type="Proteomes" id="UP001290861">
    <property type="component" value="Unassembled WGS sequence"/>
</dbReference>
<evidence type="ECO:0000256" key="1">
    <source>
        <dbReference type="ARBA" id="ARBA00005450"/>
    </source>
</evidence>
<evidence type="ECO:0000256" key="2">
    <source>
        <dbReference type="ARBA" id="ARBA00022741"/>
    </source>
</evidence>
<dbReference type="InterPro" id="IPR022941">
    <property type="entry name" value="SRP54"/>
</dbReference>
<dbReference type="SUPFAM" id="SSF47446">
    <property type="entry name" value="Signal peptide-binding domain"/>
    <property type="match status" value="1"/>
</dbReference>
<organism evidence="12 13">
    <name type="scientific">Pontiella agarivorans</name>
    <dbReference type="NCBI Taxonomy" id="3038953"/>
    <lineage>
        <taxon>Bacteria</taxon>
        <taxon>Pseudomonadati</taxon>
        <taxon>Kiritimatiellota</taxon>
        <taxon>Kiritimatiellia</taxon>
        <taxon>Kiritimatiellales</taxon>
        <taxon>Pontiellaceae</taxon>
        <taxon>Pontiella</taxon>
    </lineage>
</organism>
<dbReference type="SUPFAM" id="SSF52540">
    <property type="entry name" value="P-loop containing nucleoside triphosphate hydrolases"/>
    <property type="match status" value="1"/>
</dbReference>
<dbReference type="SMART" id="SM00963">
    <property type="entry name" value="SRP54_N"/>
    <property type="match status" value="1"/>
</dbReference>
<dbReference type="Gene3D" id="1.10.260.30">
    <property type="entry name" value="Signal recognition particle, SRP54 subunit, M-domain"/>
    <property type="match status" value="1"/>
</dbReference>
<keyword evidence="2 9" id="KW-0547">Nucleotide-binding</keyword>
<evidence type="ECO:0000256" key="9">
    <source>
        <dbReference type="HAMAP-Rule" id="MF_00306"/>
    </source>
</evidence>
<accession>A0ABU5MSV3</accession>
<dbReference type="SMART" id="SM00962">
    <property type="entry name" value="SRP54"/>
    <property type="match status" value="1"/>
</dbReference>
<evidence type="ECO:0000259" key="10">
    <source>
        <dbReference type="SMART" id="SM00962"/>
    </source>
</evidence>
<evidence type="ECO:0000256" key="3">
    <source>
        <dbReference type="ARBA" id="ARBA00022801"/>
    </source>
</evidence>
<feature type="domain" description="Signal recognition particle SRP54 helical bundle" evidence="11">
    <location>
        <begin position="1"/>
        <end position="86"/>
    </location>
</feature>
<evidence type="ECO:0000259" key="11">
    <source>
        <dbReference type="SMART" id="SM00963"/>
    </source>
</evidence>
<dbReference type="NCBIfam" id="TIGR00959">
    <property type="entry name" value="ffh"/>
    <property type="match status" value="1"/>
</dbReference>
<name>A0ABU5MSV3_9BACT</name>
<keyword evidence="13" id="KW-1185">Reference proteome</keyword>
<proteinExistence type="inferred from homology"/>
<dbReference type="InterPro" id="IPR004780">
    <property type="entry name" value="SRP"/>
</dbReference>
<dbReference type="InterPro" id="IPR036891">
    <property type="entry name" value="Signal_recog_part_SRP54_M_sf"/>
</dbReference>
<keyword evidence="7 9" id="KW-0687">Ribonucleoprotein</keyword>
<protein>
    <recommendedName>
        <fullName evidence="9">Signal recognition particle protein</fullName>
        <ecNumber evidence="9">3.6.5.4</ecNumber>
    </recommendedName>
    <alternativeName>
        <fullName evidence="9">Fifty-four homolog</fullName>
    </alternativeName>
</protein>
<comment type="subcellular location">
    <subcellularLocation>
        <location evidence="9">Cytoplasm</location>
    </subcellularLocation>
    <text evidence="9">The SRP-RNC complex is targeted to the cytoplasmic membrane.</text>
</comment>
<evidence type="ECO:0000256" key="4">
    <source>
        <dbReference type="ARBA" id="ARBA00022884"/>
    </source>
</evidence>
<dbReference type="Pfam" id="PF02978">
    <property type="entry name" value="SRP_SPB"/>
    <property type="match status" value="1"/>
</dbReference>
<comment type="similarity">
    <text evidence="1 9">Belongs to the GTP-binding SRP family. SRP54 subfamily.</text>
</comment>
<dbReference type="Gene3D" id="3.40.50.300">
    <property type="entry name" value="P-loop containing nucleotide triphosphate hydrolases"/>
    <property type="match status" value="1"/>
</dbReference>
<dbReference type="EC" id="3.6.5.4" evidence="9"/>
<comment type="function">
    <text evidence="9">Involved in targeting and insertion of nascent membrane proteins into the cytoplasmic membrane. Binds to the hydrophobic signal sequence of the ribosome-nascent chain (RNC) as it emerges from the ribosomes. The SRP-RNC complex is then targeted to the cytoplasmic membrane where it interacts with the SRP receptor FtsY.</text>
</comment>
<evidence type="ECO:0000256" key="8">
    <source>
        <dbReference type="ARBA" id="ARBA00048027"/>
    </source>
</evidence>
<comment type="caution">
    <text evidence="9">Lacks conserved residue(s) required for the propagation of feature annotation.</text>
</comment>
<feature type="binding site" evidence="9">
    <location>
        <begin position="246"/>
        <end position="249"/>
    </location>
    <ligand>
        <name>GTP</name>
        <dbReference type="ChEBI" id="CHEBI:37565"/>
    </ligand>
</feature>
<dbReference type="Pfam" id="PF02881">
    <property type="entry name" value="SRP54_N"/>
    <property type="match status" value="1"/>
</dbReference>
<comment type="domain">
    <text evidence="9">Composed of three domains: the N-terminal N domain, which is responsible for interactions with the ribosome, the central G domain, which binds GTP, and the C-terminal M domain, which binds the RNA and the signal sequence of the RNC.</text>
</comment>
<evidence type="ECO:0000313" key="12">
    <source>
        <dbReference type="EMBL" id="MDZ8117212.1"/>
    </source>
</evidence>
<dbReference type="Gene3D" id="1.20.120.140">
    <property type="entry name" value="Signal recognition particle SRP54, nucleotide-binding domain"/>
    <property type="match status" value="1"/>
</dbReference>
<keyword evidence="9" id="KW-0963">Cytoplasm</keyword>
<dbReference type="InterPro" id="IPR004125">
    <property type="entry name" value="Signal_recog_particle_SRP54_M"/>
</dbReference>
<comment type="caution">
    <text evidence="12">The sequence shown here is derived from an EMBL/GenBank/DDBJ whole genome shotgun (WGS) entry which is preliminary data.</text>
</comment>
<keyword evidence="5 9" id="KW-0342">GTP-binding</keyword>
<feature type="domain" description="SRP54-type proteins GTP-binding" evidence="10">
    <location>
        <begin position="99"/>
        <end position="294"/>
    </location>
</feature>
<keyword evidence="6 9" id="KW-0733">Signal recognition particle</keyword>
<sequence>MFENLSSALQKTFKDLRGYGKLTEKNVKDSMREVRMALLEADVNFKVARDFVKKVQEDCMGEEVMGSITPGQLVVKRVQDHLEELLGGAHKDFDLTGNPASVMMMGLHGSGKTTSSGKLALRWKKSGRRVLLVACDIRRPAAVEQLMILAGQVGCDVIGPEPGETVPMLGKRAAEHARNAKYDVVIYDTGGRFQVDDELVQELKEFSEFTQPKNRVLVLDAAIGQESVNVAETFRDAVGLTGLILTKLDGDARGGAALSVHAVTGCPILMTGSGEKMEDLEPFYPDRMASRILGMGDVVSFVEKAQGLIDEKEALRMQEKLSKNQMDLEDFLSQIQQMKKLGPMSNLFDMMPGDAMKMDQKKKDAIASASELEMKKFESIIQSMTPWERRNPKKIDRSRRLRIAAGCGRKFQDVNQLLKRFDQMGKMGKQFKKMEKRLRHLKKFTTK</sequence>